<dbReference type="AlphaFoldDB" id="A0A4Q7MYD6"/>
<dbReference type="OrthoDB" id="1451596at2"/>
<evidence type="ECO:0000256" key="2">
    <source>
        <dbReference type="ARBA" id="ARBA00022475"/>
    </source>
</evidence>
<keyword evidence="4 6" id="KW-1133">Transmembrane helix</keyword>
<proteinExistence type="predicted"/>
<organism evidence="9 10">
    <name type="scientific">Pseudobacter ginsenosidimutans</name>
    <dbReference type="NCBI Taxonomy" id="661488"/>
    <lineage>
        <taxon>Bacteria</taxon>
        <taxon>Pseudomonadati</taxon>
        <taxon>Bacteroidota</taxon>
        <taxon>Chitinophagia</taxon>
        <taxon>Chitinophagales</taxon>
        <taxon>Chitinophagaceae</taxon>
        <taxon>Pseudobacter</taxon>
    </lineage>
</organism>
<dbReference type="InterPro" id="IPR003838">
    <property type="entry name" value="ABC3_permease_C"/>
</dbReference>
<keyword evidence="2" id="KW-1003">Cell membrane</keyword>
<feature type="transmembrane region" description="Helical" evidence="6">
    <location>
        <begin position="421"/>
        <end position="444"/>
    </location>
</feature>
<evidence type="ECO:0000256" key="3">
    <source>
        <dbReference type="ARBA" id="ARBA00022692"/>
    </source>
</evidence>
<dbReference type="Pfam" id="PF12704">
    <property type="entry name" value="MacB_PCD"/>
    <property type="match status" value="2"/>
</dbReference>
<feature type="domain" description="ABC3 transporter permease C-terminal" evidence="7">
    <location>
        <begin position="668"/>
        <end position="778"/>
    </location>
</feature>
<dbReference type="RefSeq" id="WP_130542672.1">
    <property type="nucleotide sequence ID" value="NZ_CP042431.1"/>
</dbReference>
<evidence type="ECO:0000259" key="7">
    <source>
        <dbReference type="Pfam" id="PF02687"/>
    </source>
</evidence>
<dbReference type="GO" id="GO:0005886">
    <property type="term" value="C:plasma membrane"/>
    <property type="evidence" value="ECO:0007669"/>
    <property type="project" value="UniProtKB-SubCell"/>
</dbReference>
<feature type="transmembrane region" description="Helical" evidence="6">
    <location>
        <begin position="709"/>
        <end position="734"/>
    </location>
</feature>
<dbReference type="EMBL" id="SGXA01000002">
    <property type="protein sequence ID" value="RZS72233.1"/>
    <property type="molecule type" value="Genomic_DNA"/>
</dbReference>
<dbReference type="InterPro" id="IPR025857">
    <property type="entry name" value="MacB_PCD"/>
</dbReference>
<keyword evidence="10" id="KW-1185">Reference proteome</keyword>
<evidence type="ECO:0000313" key="9">
    <source>
        <dbReference type="EMBL" id="RZS72233.1"/>
    </source>
</evidence>
<comment type="subcellular location">
    <subcellularLocation>
        <location evidence="1">Cell membrane</location>
        <topology evidence="1">Multi-pass membrane protein</topology>
    </subcellularLocation>
</comment>
<name>A0A4Q7MYD6_9BACT</name>
<evidence type="ECO:0000259" key="8">
    <source>
        <dbReference type="Pfam" id="PF12704"/>
    </source>
</evidence>
<feature type="domain" description="MacB-like periplasmic core" evidence="8">
    <location>
        <begin position="433"/>
        <end position="631"/>
    </location>
</feature>
<dbReference type="PANTHER" id="PTHR30572:SF18">
    <property type="entry name" value="ABC-TYPE MACROLIDE FAMILY EXPORT SYSTEM PERMEASE COMPONENT 2"/>
    <property type="match status" value="1"/>
</dbReference>
<feature type="transmembrane region" description="Helical" evidence="6">
    <location>
        <begin position="754"/>
        <end position="779"/>
    </location>
</feature>
<dbReference type="Proteomes" id="UP000293874">
    <property type="component" value="Unassembled WGS sequence"/>
</dbReference>
<evidence type="ECO:0000256" key="5">
    <source>
        <dbReference type="ARBA" id="ARBA00023136"/>
    </source>
</evidence>
<keyword evidence="5 6" id="KW-0472">Membrane</keyword>
<feature type="transmembrane region" description="Helical" evidence="6">
    <location>
        <begin position="377"/>
        <end position="400"/>
    </location>
</feature>
<evidence type="ECO:0000256" key="6">
    <source>
        <dbReference type="SAM" id="Phobius"/>
    </source>
</evidence>
<comment type="caution">
    <text evidence="9">The sequence shown here is derived from an EMBL/GenBank/DDBJ whole genome shotgun (WGS) entry which is preliminary data.</text>
</comment>
<accession>A0A4Q7MYD6</accession>
<feature type="transmembrane region" description="Helical" evidence="6">
    <location>
        <begin position="21"/>
        <end position="41"/>
    </location>
</feature>
<dbReference type="Pfam" id="PF02687">
    <property type="entry name" value="FtsX"/>
    <property type="match status" value="2"/>
</dbReference>
<feature type="domain" description="ABC3 transporter permease C-terminal" evidence="7">
    <location>
        <begin position="288"/>
        <end position="405"/>
    </location>
</feature>
<feature type="transmembrane region" description="Helical" evidence="6">
    <location>
        <begin position="330"/>
        <end position="357"/>
    </location>
</feature>
<feature type="transmembrane region" description="Helical" evidence="6">
    <location>
        <begin position="286"/>
        <end position="305"/>
    </location>
</feature>
<evidence type="ECO:0000256" key="1">
    <source>
        <dbReference type="ARBA" id="ARBA00004651"/>
    </source>
</evidence>
<dbReference type="GO" id="GO:0022857">
    <property type="term" value="F:transmembrane transporter activity"/>
    <property type="evidence" value="ECO:0007669"/>
    <property type="project" value="TreeGrafter"/>
</dbReference>
<evidence type="ECO:0000256" key="4">
    <source>
        <dbReference type="ARBA" id="ARBA00022989"/>
    </source>
</evidence>
<evidence type="ECO:0000313" key="10">
    <source>
        <dbReference type="Proteomes" id="UP000293874"/>
    </source>
</evidence>
<feature type="transmembrane region" description="Helical" evidence="6">
    <location>
        <begin position="666"/>
        <end position="688"/>
    </location>
</feature>
<dbReference type="PANTHER" id="PTHR30572">
    <property type="entry name" value="MEMBRANE COMPONENT OF TRANSPORTER-RELATED"/>
    <property type="match status" value="1"/>
</dbReference>
<reference evidence="9 10" key="1">
    <citation type="submission" date="2019-02" db="EMBL/GenBank/DDBJ databases">
        <title>Genomic Encyclopedia of Type Strains, Phase IV (KMG-IV): sequencing the most valuable type-strain genomes for metagenomic binning, comparative biology and taxonomic classification.</title>
        <authorList>
            <person name="Goeker M."/>
        </authorList>
    </citation>
    <scope>NUCLEOTIDE SEQUENCE [LARGE SCALE GENOMIC DNA]</scope>
    <source>
        <strain evidence="9 10">DSM 18116</strain>
    </source>
</reference>
<gene>
    <name evidence="9" type="ORF">EV199_4149</name>
</gene>
<sequence length="789" mass="88224">MFSNYFKTAWRNLLKNRFYTILNIGGLAVGLSVGILILLWVQDEFSFDRFHKQSKNIYRVENMAGTGSSRELWTNTAAPIGVMANAEVPGVEAFARLTYNGNNRLFKFGEKTFQEQNKFYADASLFKLFDFPIIKGDAANPFPDLHSIVITESTARKYFDQADPIGKVISAENGELFTVSGMIRDFPKNSSIQGDMFFPMALMAQKMYSGHSNGRSIDNDFSYFNYHTYLLLKPGMSLSNLSTTLRNLHLRVKPEDTDVEYLFLPLEKMHLHNADGTDGGIGTVRIFIIIAMFILLIACVNYVNLSTARAMLRAKEVSLRKIIGAARWQLFMQFIAETTLLFIAATIISLMLVGALIPVFNMISGKELSVNFSSWQVWALILITICGTLLLSGIYPAMLLSSFEPLKALRGKIAARISDVMFRRALVVVQFTFSVILITGTIIVGKQLSFLRSKQVSYNREHVLAMSMNNMAGHFEAVKASLLKDPAVTDVTWSATEIINNEQQTGDNDWDGKQNGETMMLSPMAVNQDFIPFFDMKLAAGKNFTGAIADSTHFILNETAVKAARIKDPIGKRFRLWKTEGTIIGVVKDFHFQSLRQAIKPAIFHFSPDNDYSILYIKTTGRDAPKAVTAAAAEWKKYNAEFPFSYAFLDDAYQRLYMTETRTGTLYNVFSGIAIFISCLGLLGLVTYTAQIRTREIGVRKVLGANLPTIIRILTSDLLKLVAIAIVIAVPLSWYAMHSWLQGFAYRIEIGWTVYAIAGTLAFLIAILTVSVQSVRAALANPVKSLRME</sequence>
<dbReference type="InterPro" id="IPR050250">
    <property type="entry name" value="Macrolide_Exporter_MacB"/>
</dbReference>
<feature type="domain" description="MacB-like periplasmic core" evidence="8">
    <location>
        <begin position="20"/>
        <end position="246"/>
    </location>
</feature>
<protein>
    <submittedName>
        <fullName evidence="9">Putative ABC transport system permease protein</fullName>
    </submittedName>
</protein>
<keyword evidence="3 6" id="KW-0812">Transmembrane</keyword>